<dbReference type="InterPro" id="IPR019826">
    <property type="entry name" value="Carboxylesterase_B_AS"/>
</dbReference>
<dbReference type="InParanoid" id="A0A6P8ZZF4"/>
<name>A0A6P8ZZF4_THRPL</name>
<dbReference type="PROSITE" id="PS00941">
    <property type="entry name" value="CARBOXYLESTERASE_B_2"/>
    <property type="match status" value="1"/>
</dbReference>
<dbReference type="Proteomes" id="UP000515158">
    <property type="component" value="Unplaced"/>
</dbReference>
<keyword evidence="6" id="KW-1133">Transmembrane helix</keyword>
<dbReference type="SUPFAM" id="SSF53474">
    <property type="entry name" value="alpha/beta-Hydrolases"/>
    <property type="match status" value="1"/>
</dbReference>
<dbReference type="GO" id="GO:0052689">
    <property type="term" value="F:carboxylic ester hydrolase activity"/>
    <property type="evidence" value="ECO:0007669"/>
    <property type="project" value="UniProtKB-KW"/>
</dbReference>
<keyword evidence="8" id="KW-1185">Reference proteome</keyword>
<dbReference type="GeneID" id="117650931"/>
<evidence type="ECO:0000256" key="2">
    <source>
        <dbReference type="ARBA" id="ARBA00022487"/>
    </source>
</evidence>
<accession>A0A6P8ZZF4</accession>
<evidence type="ECO:0000256" key="3">
    <source>
        <dbReference type="ARBA" id="ARBA00022801"/>
    </source>
</evidence>
<dbReference type="InterPro" id="IPR019819">
    <property type="entry name" value="Carboxylesterase_B_CS"/>
</dbReference>
<organism evidence="9">
    <name type="scientific">Thrips palmi</name>
    <name type="common">Melon thrips</name>
    <dbReference type="NCBI Taxonomy" id="161013"/>
    <lineage>
        <taxon>Eukaryota</taxon>
        <taxon>Metazoa</taxon>
        <taxon>Ecdysozoa</taxon>
        <taxon>Arthropoda</taxon>
        <taxon>Hexapoda</taxon>
        <taxon>Insecta</taxon>
        <taxon>Pterygota</taxon>
        <taxon>Neoptera</taxon>
        <taxon>Paraneoptera</taxon>
        <taxon>Thysanoptera</taxon>
        <taxon>Terebrantia</taxon>
        <taxon>Thripoidea</taxon>
        <taxon>Thripidae</taxon>
        <taxon>Thrips</taxon>
    </lineage>
</organism>
<proteinExistence type="inferred from homology"/>
<evidence type="ECO:0000256" key="5">
    <source>
        <dbReference type="RuleBase" id="RU361235"/>
    </source>
</evidence>
<dbReference type="InterPro" id="IPR029058">
    <property type="entry name" value="AB_hydrolase_fold"/>
</dbReference>
<dbReference type="InterPro" id="IPR050309">
    <property type="entry name" value="Type-B_Carboxylest/Lipase"/>
</dbReference>
<dbReference type="Pfam" id="PF00135">
    <property type="entry name" value="COesterase"/>
    <property type="match status" value="1"/>
</dbReference>
<feature type="transmembrane region" description="Helical" evidence="6">
    <location>
        <begin position="21"/>
        <end position="51"/>
    </location>
</feature>
<comment type="similarity">
    <text evidence="1 5">Belongs to the type-B carboxylesterase/lipase family.</text>
</comment>
<keyword evidence="6" id="KW-0812">Transmembrane</keyword>
<reference evidence="9" key="1">
    <citation type="submission" date="2025-08" db="UniProtKB">
        <authorList>
            <consortium name="RefSeq"/>
        </authorList>
    </citation>
    <scope>IDENTIFICATION</scope>
    <source>
        <tissue evidence="9">Total insect</tissue>
    </source>
</reference>
<evidence type="ECO:0000256" key="4">
    <source>
        <dbReference type="ARBA" id="ARBA00023180"/>
    </source>
</evidence>
<keyword evidence="4" id="KW-0325">Glycoprotein</keyword>
<dbReference type="AlphaFoldDB" id="A0A6P8ZZF4"/>
<keyword evidence="3 5" id="KW-0378">Hydrolase</keyword>
<evidence type="ECO:0000256" key="6">
    <source>
        <dbReference type="SAM" id="Phobius"/>
    </source>
</evidence>
<dbReference type="PROSITE" id="PS00122">
    <property type="entry name" value="CARBOXYLESTERASE_B_1"/>
    <property type="match status" value="1"/>
</dbReference>
<sequence length="662" mass="73270">MVQIQKNLQNLGRRFLPAAWNATWVSIGLVCGVLVACILLMAAGIAAAVIADRLTPITYSTQVRVADGEVRGRERITPDGSVFLSFQGIPYAKPPLEELRFKAPRPVEPWDGVLDALSEGNICPQPHKVSKTSPIKSMGSMLKMVLSMPGMAKFMFNYIARISEDCLYLNVYTPKPKASQSEQPAERLKPVVFFVHGGGFIAGNGDTSLYGPDYLMQLDVVVVTFNYRLGAIGFLATGTPDAPGNAGLKDQAAALRWVRRNIRAFGGDPDKVTLYGESAGSASVALHLMSPMSSGLFHRAIMSSSTAQNQYVMTADYERFSRSLALECGADNATADDPRTRVEFLREQSHTHINDRLTEVLGEEDVRSIMGRVPFSPVVEKEFPGEEAFLLEHPDVLMREGRYAPVPVIIGSNSKEGSIFYTGVTRPPTEEGFRMIDEDMTCTVPDPLYQRLDPEQSQELAGKVRQLYFDGGHVDEDSAGALIDLFGDLQLLHGIHVSSKWFTHFSQPASPVYLYHFTFSAKSGLSFFFSSKNLKVQDALDAGAGHGEELSYVFRHHLFKGHSALKQTSREQRVRDKMTKLFTNFIKTGNPTPSNASLSRLPVASDVQDVGVAWPPSRPGREVYLEIGEELAVKRHLLAERMAFWDRTFKNVTQSPLYDFVE</sequence>
<evidence type="ECO:0000256" key="1">
    <source>
        <dbReference type="ARBA" id="ARBA00005964"/>
    </source>
</evidence>
<feature type="domain" description="Carboxylesterase type B" evidence="7">
    <location>
        <begin position="61"/>
        <end position="645"/>
    </location>
</feature>
<dbReference type="OrthoDB" id="19653at2759"/>
<keyword evidence="2" id="KW-0719">Serine esterase</keyword>
<gene>
    <name evidence="9" type="primary">LOC117650931</name>
</gene>
<protein>
    <recommendedName>
        <fullName evidence="5">Carboxylic ester hydrolase</fullName>
        <ecNumber evidence="5">3.1.1.-</ecNumber>
    </recommendedName>
</protein>
<dbReference type="Gene3D" id="3.40.50.1820">
    <property type="entry name" value="alpha/beta hydrolase"/>
    <property type="match status" value="1"/>
</dbReference>
<dbReference type="RefSeq" id="XP_034250469.1">
    <property type="nucleotide sequence ID" value="XM_034394578.1"/>
</dbReference>
<dbReference type="PANTHER" id="PTHR11559">
    <property type="entry name" value="CARBOXYLESTERASE"/>
    <property type="match status" value="1"/>
</dbReference>
<dbReference type="EC" id="3.1.1.-" evidence="5"/>
<keyword evidence="6" id="KW-0472">Membrane</keyword>
<dbReference type="InterPro" id="IPR002018">
    <property type="entry name" value="CarbesteraseB"/>
</dbReference>
<evidence type="ECO:0000313" key="8">
    <source>
        <dbReference type="Proteomes" id="UP000515158"/>
    </source>
</evidence>
<evidence type="ECO:0000259" key="7">
    <source>
        <dbReference type="Pfam" id="PF00135"/>
    </source>
</evidence>
<dbReference type="KEGG" id="tpal:117650931"/>
<evidence type="ECO:0000313" key="9">
    <source>
        <dbReference type="RefSeq" id="XP_034250469.1"/>
    </source>
</evidence>